<dbReference type="CDD" id="cd01038">
    <property type="entry name" value="Endonuclease_DUF559"/>
    <property type="match status" value="1"/>
</dbReference>
<dbReference type="InterPro" id="IPR047216">
    <property type="entry name" value="Endonuclease_DUF559_bact"/>
</dbReference>
<dbReference type="InterPro" id="IPR007569">
    <property type="entry name" value="DUF559"/>
</dbReference>
<dbReference type="PANTHER" id="PTHR38590">
    <property type="entry name" value="BLL0828 PROTEIN"/>
    <property type="match status" value="1"/>
</dbReference>
<comment type="caution">
    <text evidence="2">The sequence shown here is derived from an EMBL/GenBank/DDBJ whole genome shotgun (WGS) entry which is preliminary data.</text>
</comment>
<dbReference type="PANTHER" id="PTHR38590:SF1">
    <property type="entry name" value="BLL0828 PROTEIN"/>
    <property type="match status" value="1"/>
</dbReference>
<dbReference type="InterPro" id="IPR011335">
    <property type="entry name" value="Restrct_endonuc-II-like"/>
</dbReference>
<dbReference type="Gene3D" id="3.40.960.10">
    <property type="entry name" value="VSR Endonuclease"/>
    <property type="match status" value="1"/>
</dbReference>
<evidence type="ECO:0000313" key="3">
    <source>
        <dbReference type="Proteomes" id="UP000610456"/>
    </source>
</evidence>
<reference evidence="2" key="1">
    <citation type="journal article" date="2014" name="Int. J. Syst. Evol. Microbiol.">
        <title>Complete genome sequence of Corynebacterium casei LMG S-19264T (=DSM 44701T), isolated from a smear-ripened cheese.</title>
        <authorList>
            <consortium name="US DOE Joint Genome Institute (JGI-PGF)"/>
            <person name="Walter F."/>
            <person name="Albersmeier A."/>
            <person name="Kalinowski J."/>
            <person name="Ruckert C."/>
        </authorList>
    </citation>
    <scope>NUCLEOTIDE SEQUENCE</scope>
    <source>
        <strain evidence="2">KCTC 12719</strain>
    </source>
</reference>
<keyword evidence="3" id="KW-1185">Reference proteome</keyword>
<dbReference type="Pfam" id="PF04480">
    <property type="entry name" value="DUF559"/>
    <property type="match status" value="1"/>
</dbReference>
<organism evidence="2 3">
    <name type="scientific">Salinimicrobium marinum</name>
    <dbReference type="NCBI Taxonomy" id="680283"/>
    <lineage>
        <taxon>Bacteria</taxon>
        <taxon>Pseudomonadati</taxon>
        <taxon>Bacteroidota</taxon>
        <taxon>Flavobacteriia</taxon>
        <taxon>Flavobacteriales</taxon>
        <taxon>Flavobacteriaceae</taxon>
        <taxon>Salinimicrobium</taxon>
    </lineage>
</organism>
<dbReference type="RefSeq" id="WP_189602605.1">
    <property type="nucleotide sequence ID" value="NZ_BMXB01000001.1"/>
</dbReference>
<evidence type="ECO:0000259" key="1">
    <source>
        <dbReference type="Pfam" id="PF04480"/>
    </source>
</evidence>
<evidence type="ECO:0000313" key="2">
    <source>
        <dbReference type="EMBL" id="GHA23237.1"/>
    </source>
</evidence>
<gene>
    <name evidence="2" type="ORF">GCM10007103_00350</name>
</gene>
<protein>
    <recommendedName>
        <fullName evidence="1">DUF559 domain-containing protein</fullName>
    </recommendedName>
</protein>
<proteinExistence type="predicted"/>
<dbReference type="EMBL" id="BMXB01000001">
    <property type="protein sequence ID" value="GHA23237.1"/>
    <property type="molecule type" value="Genomic_DNA"/>
</dbReference>
<dbReference type="AlphaFoldDB" id="A0A918VTQ7"/>
<name>A0A918VTQ7_9FLAO</name>
<sequence>MKRKIHNKKELEAFRKKLRSQGTFAEAFLWVYLQQRKLEGRKFRRQHSIANFIVDFYCAEEKLIIELDGLYHMNPTAEEKDERRTKILEGLGFIVIRFENRSVFDNLDWVLGEIKSNFKKE</sequence>
<dbReference type="SUPFAM" id="SSF52980">
    <property type="entry name" value="Restriction endonuclease-like"/>
    <property type="match status" value="1"/>
</dbReference>
<feature type="domain" description="DUF559" evidence="1">
    <location>
        <begin position="11"/>
        <end position="117"/>
    </location>
</feature>
<reference evidence="2" key="2">
    <citation type="submission" date="2020-09" db="EMBL/GenBank/DDBJ databases">
        <authorList>
            <person name="Sun Q."/>
            <person name="Kim S."/>
        </authorList>
    </citation>
    <scope>NUCLEOTIDE SEQUENCE</scope>
    <source>
        <strain evidence="2">KCTC 12719</strain>
    </source>
</reference>
<accession>A0A918VTQ7</accession>
<dbReference type="Proteomes" id="UP000610456">
    <property type="component" value="Unassembled WGS sequence"/>
</dbReference>